<proteinExistence type="predicted"/>
<dbReference type="RefSeq" id="WP_062862535.1">
    <property type="nucleotide sequence ID" value="NZ_CP014869.1"/>
</dbReference>
<protein>
    <submittedName>
        <fullName evidence="1">Chemotaxis protein</fullName>
    </submittedName>
</protein>
<gene>
    <name evidence="1" type="ORF">A2T55_16085</name>
</gene>
<organism evidence="1 2">
    <name type="scientific">Brevibacterium linens</name>
    <dbReference type="NCBI Taxonomy" id="1703"/>
    <lineage>
        <taxon>Bacteria</taxon>
        <taxon>Bacillati</taxon>
        <taxon>Actinomycetota</taxon>
        <taxon>Actinomycetes</taxon>
        <taxon>Micrococcales</taxon>
        <taxon>Brevibacteriaceae</taxon>
        <taxon>Brevibacterium</taxon>
    </lineage>
</organism>
<dbReference type="AlphaFoldDB" id="A0A144MH92"/>
<dbReference type="Proteomes" id="UP000075950">
    <property type="component" value="Chromosome"/>
</dbReference>
<sequence>MSALSSALAYRRLLESDATLRMLRADNLAVMAGTLDAHLGRPGTRMNTEDLHESIDADLEELRDHFDLSLRTAKAYCDDWRRAEILVRRPATAARGETYELSAAGFDAIRMLEQLRTPPQTATESRLVSLAQSVRQLAIDTDPDSSRRLAALRAERDRIDAEIARVRRGDPRSVVLDRRRANERVSDILQQAQGLPADFARVRARFEELNQELRVSILAAEDSQSQVLDEVFRGVDLIESSDEGRTFSAFSALVRDPEQSAAFDDDIAAILDRDFSATLSLTTRRSLRTLMRQMKDGSHEVSDILTEFARGLRRYVHSHEFQRDRVMRTLLQEGLAAAAPVSQELKPYDEIGIDLELSSVSLGSVGEVILHDPEEFNAGAELGEATDSEIDFAELIAVARESEIDFAELTENINSVVTSTHEASVAEVLETFPATQGLASVVGLLSLASTYGHVDVGNREILTWTGVDGTARTAAIRRHYFTEGITL</sequence>
<reference evidence="2" key="1">
    <citation type="submission" date="2016-03" db="EMBL/GenBank/DDBJ databases">
        <authorList>
            <person name="Ploux O."/>
        </authorList>
    </citation>
    <scope>NUCLEOTIDE SEQUENCE [LARGE SCALE GENOMIC DNA]</scope>
    <source>
        <strain evidence="2">BS258</strain>
    </source>
</reference>
<accession>A0A144MH92</accession>
<dbReference type="KEGG" id="bly:A2T55_16085"/>
<dbReference type="InterPro" id="IPR021804">
    <property type="entry name" value="DUF3375"/>
</dbReference>
<evidence type="ECO:0000313" key="1">
    <source>
        <dbReference type="EMBL" id="AMT95043.1"/>
    </source>
</evidence>
<dbReference type="EMBL" id="CP014869">
    <property type="protein sequence ID" value="AMT95043.1"/>
    <property type="molecule type" value="Genomic_DNA"/>
</dbReference>
<name>A0A144MH92_BRELN</name>
<dbReference type="Pfam" id="PF11855">
    <property type="entry name" value="DUF3375"/>
    <property type="match status" value="1"/>
</dbReference>
<evidence type="ECO:0000313" key="2">
    <source>
        <dbReference type="Proteomes" id="UP000075950"/>
    </source>
</evidence>